<dbReference type="SUPFAM" id="SSF142823">
    <property type="entry name" value="ComB-like"/>
    <property type="match status" value="1"/>
</dbReference>
<dbReference type="InterPro" id="IPR036702">
    <property type="entry name" value="ComB-like_sf"/>
</dbReference>
<evidence type="ECO:0000256" key="2">
    <source>
        <dbReference type="ARBA" id="ARBA00009997"/>
    </source>
</evidence>
<protein>
    <recommendedName>
        <fullName evidence="4">Probable 2-phosphosulfolactate phosphatase</fullName>
        <ecNumber evidence="3">3.1.3.71</ecNumber>
    </recommendedName>
</protein>
<reference evidence="8 9" key="1">
    <citation type="submission" date="2020-07" db="EMBL/GenBank/DDBJ databases">
        <title>Sequencing the genomes of 1000 actinobacteria strains.</title>
        <authorList>
            <person name="Klenk H.-P."/>
        </authorList>
    </citation>
    <scope>NUCLEOTIDE SEQUENCE [LARGE SCALE GENOMIC DNA]</scope>
    <source>
        <strain evidence="8 9">DSM 22185</strain>
    </source>
</reference>
<dbReference type="RefSeq" id="WP_179434633.1">
    <property type="nucleotide sequence ID" value="NZ_BAABLC010000004.1"/>
</dbReference>
<dbReference type="GO" id="GO:0000287">
    <property type="term" value="F:magnesium ion binding"/>
    <property type="evidence" value="ECO:0007669"/>
    <property type="project" value="InterPro"/>
</dbReference>
<evidence type="ECO:0000313" key="9">
    <source>
        <dbReference type="Proteomes" id="UP000552045"/>
    </source>
</evidence>
<evidence type="ECO:0000256" key="5">
    <source>
        <dbReference type="ARBA" id="ARBA00022801"/>
    </source>
</evidence>
<keyword evidence="9" id="KW-1185">Reference proteome</keyword>
<dbReference type="Pfam" id="PF04029">
    <property type="entry name" value="2-ph_phosp"/>
    <property type="match status" value="1"/>
</dbReference>
<dbReference type="GO" id="GO:0050532">
    <property type="term" value="F:2-phosphosulfolactate phosphatase activity"/>
    <property type="evidence" value="ECO:0007669"/>
    <property type="project" value="UniProtKB-EC"/>
</dbReference>
<comment type="cofactor">
    <cofactor evidence="1">
        <name>Mg(2+)</name>
        <dbReference type="ChEBI" id="CHEBI:18420"/>
    </cofactor>
</comment>
<dbReference type="GO" id="GO:0050545">
    <property type="term" value="F:sulfopyruvate decarboxylase activity"/>
    <property type="evidence" value="ECO:0007669"/>
    <property type="project" value="TreeGrafter"/>
</dbReference>
<dbReference type="AlphaFoldDB" id="A0A7Y9JN50"/>
<dbReference type="EMBL" id="JACCBH010000001">
    <property type="protein sequence ID" value="NYD55522.1"/>
    <property type="molecule type" value="Genomic_DNA"/>
</dbReference>
<evidence type="ECO:0000256" key="4">
    <source>
        <dbReference type="ARBA" id="ARBA00021948"/>
    </source>
</evidence>
<organism evidence="8 9">
    <name type="scientific">Microbacterium pseudoresistens</name>
    <dbReference type="NCBI Taxonomy" id="640634"/>
    <lineage>
        <taxon>Bacteria</taxon>
        <taxon>Bacillati</taxon>
        <taxon>Actinomycetota</taxon>
        <taxon>Actinomycetes</taxon>
        <taxon>Micrococcales</taxon>
        <taxon>Microbacteriaceae</taxon>
        <taxon>Microbacterium</taxon>
    </lineage>
</organism>
<accession>A0A7Y9JN50</accession>
<comment type="similarity">
    <text evidence="2">Belongs to the ComB family.</text>
</comment>
<dbReference type="Gene3D" id="3.90.1560.10">
    <property type="entry name" value="ComB-like"/>
    <property type="match status" value="1"/>
</dbReference>
<dbReference type="InterPro" id="IPR005238">
    <property type="entry name" value="ComB-like"/>
</dbReference>
<gene>
    <name evidence="8" type="ORF">BKA02_002577</name>
</gene>
<evidence type="ECO:0000313" key="8">
    <source>
        <dbReference type="EMBL" id="NYD55522.1"/>
    </source>
</evidence>
<evidence type="ECO:0000256" key="1">
    <source>
        <dbReference type="ARBA" id="ARBA00001946"/>
    </source>
</evidence>
<dbReference type="EC" id="3.1.3.71" evidence="3"/>
<dbReference type="Proteomes" id="UP000552045">
    <property type="component" value="Unassembled WGS sequence"/>
</dbReference>
<dbReference type="PANTHER" id="PTHR37311">
    <property type="entry name" value="2-PHOSPHOSULFOLACTATE PHOSPHATASE-RELATED"/>
    <property type="match status" value="1"/>
</dbReference>
<keyword evidence="6" id="KW-0460">Magnesium</keyword>
<comment type="catalytic activity">
    <reaction evidence="7">
        <text>(2R)-O-phospho-3-sulfolactate + H2O = (2R)-3-sulfolactate + phosphate</text>
        <dbReference type="Rhea" id="RHEA:23416"/>
        <dbReference type="ChEBI" id="CHEBI:15377"/>
        <dbReference type="ChEBI" id="CHEBI:15597"/>
        <dbReference type="ChEBI" id="CHEBI:43474"/>
        <dbReference type="ChEBI" id="CHEBI:58738"/>
        <dbReference type="EC" id="3.1.3.71"/>
    </reaction>
</comment>
<sequence>MPSPLDQSSYQVRFDWGRAGLARLAPSDVVVIVDVLRFTTSVTVAAESGAATSLTEAPSSDGASVSSDAGRSGALVLAGCLRNAGAVGERIRHEQVMRDRRTSVAVIAAGNTTARDGDEVRFAVEDLLGAGAVIDALIDRGLDHTSPEAAASAESFRGLRAALHHLVSASGSARELRAHPERFPDAESDIGLASAVDSSAVVAELRDGHYLRSDLIPSGSQK</sequence>
<keyword evidence="5 8" id="KW-0378">Hydrolase</keyword>
<evidence type="ECO:0000256" key="6">
    <source>
        <dbReference type="ARBA" id="ARBA00022842"/>
    </source>
</evidence>
<evidence type="ECO:0000256" key="7">
    <source>
        <dbReference type="ARBA" id="ARBA00033711"/>
    </source>
</evidence>
<dbReference type="PANTHER" id="PTHR37311:SF1">
    <property type="entry name" value="2-PHOSPHOSULFOLACTATE PHOSPHATASE-RELATED"/>
    <property type="match status" value="1"/>
</dbReference>
<name>A0A7Y9JN50_9MICO</name>
<comment type="caution">
    <text evidence="8">The sequence shown here is derived from an EMBL/GenBank/DDBJ whole genome shotgun (WGS) entry which is preliminary data.</text>
</comment>
<proteinExistence type="inferred from homology"/>
<evidence type="ECO:0000256" key="3">
    <source>
        <dbReference type="ARBA" id="ARBA00012953"/>
    </source>
</evidence>